<dbReference type="InterPro" id="IPR052958">
    <property type="entry name" value="IFN-induced_PKR_regulator"/>
</dbReference>
<proteinExistence type="predicted"/>
<comment type="caution">
    <text evidence="2">The sequence shown here is derived from an EMBL/GenBank/DDBJ whole genome shotgun (WGS) entry which is preliminary data.</text>
</comment>
<dbReference type="PANTHER" id="PTHR46289">
    <property type="entry name" value="52 KDA REPRESSOR OF THE INHIBITOR OF THE PROTEIN KINASE-LIKE PROTEIN-RELATED"/>
    <property type="match status" value="1"/>
</dbReference>
<evidence type="ECO:0000313" key="2">
    <source>
        <dbReference type="EMBL" id="KAF0747581.1"/>
    </source>
</evidence>
<sequence length="456" mass="52613">MELLRFRDDAGDKYLENHLIKCAKNDMYTKWRIQNEILTTCNILILQHLVKNINAAKSFKILADKTSDISNKAQLTLCIRYVNSGEKKLREDFLQFFEVKNMSAVMSGMFNGTQSHIRKKYPMALYIHCSSHCLNLAVSFACQISEIRNCMGTMQTISNFFGYPKRLNILQSTITKIFPEEISSWTDVDTSSTATQSKFQVSLMILVKLFSISVPLSRLLQIESLDLKQALSFANVTQNTLKDIRLNAVEEFNKIFKSVETYCNKIGIDVCIPRISSRQVLRNQLHDRFISHENILSRFTCLFPNSDFKISNDIEESFKLLSEMYKDVIYENNLGDISKYLRNAELQLWKNSSKHQSDIIQTKKTVTDLYFQCDPQIYPIISKLLQIFITLPVTTATGERSFSTLRCIKTYLRNTTGQNRLNSLALLNIHRDIEVDSNDIINEMSKSSNKRLKLNL</sequence>
<feature type="domain" description="HAT C-terminal dimerisation" evidence="1">
    <location>
        <begin position="370"/>
        <end position="432"/>
    </location>
</feature>
<dbReference type="EMBL" id="VUJU01006793">
    <property type="protein sequence ID" value="KAF0747581.1"/>
    <property type="molecule type" value="Genomic_DNA"/>
</dbReference>
<accession>A0A6G0Y283</accession>
<gene>
    <name evidence="2" type="ORF">FWK35_00025358</name>
</gene>
<dbReference type="InterPro" id="IPR012337">
    <property type="entry name" value="RNaseH-like_sf"/>
</dbReference>
<evidence type="ECO:0000313" key="3">
    <source>
        <dbReference type="Proteomes" id="UP000478052"/>
    </source>
</evidence>
<dbReference type="Pfam" id="PF05699">
    <property type="entry name" value="Dimer_Tnp_hAT"/>
    <property type="match status" value="1"/>
</dbReference>
<keyword evidence="3" id="KW-1185">Reference proteome</keyword>
<dbReference type="GO" id="GO:0046983">
    <property type="term" value="F:protein dimerization activity"/>
    <property type="evidence" value="ECO:0007669"/>
    <property type="project" value="InterPro"/>
</dbReference>
<dbReference type="Proteomes" id="UP000478052">
    <property type="component" value="Unassembled WGS sequence"/>
</dbReference>
<organism evidence="2 3">
    <name type="scientific">Aphis craccivora</name>
    <name type="common">Cowpea aphid</name>
    <dbReference type="NCBI Taxonomy" id="307492"/>
    <lineage>
        <taxon>Eukaryota</taxon>
        <taxon>Metazoa</taxon>
        <taxon>Ecdysozoa</taxon>
        <taxon>Arthropoda</taxon>
        <taxon>Hexapoda</taxon>
        <taxon>Insecta</taxon>
        <taxon>Pterygota</taxon>
        <taxon>Neoptera</taxon>
        <taxon>Paraneoptera</taxon>
        <taxon>Hemiptera</taxon>
        <taxon>Sternorrhyncha</taxon>
        <taxon>Aphidomorpha</taxon>
        <taxon>Aphidoidea</taxon>
        <taxon>Aphididae</taxon>
        <taxon>Aphidini</taxon>
        <taxon>Aphis</taxon>
        <taxon>Aphis</taxon>
    </lineage>
</organism>
<dbReference type="OrthoDB" id="6614843at2759"/>
<dbReference type="SUPFAM" id="SSF53098">
    <property type="entry name" value="Ribonuclease H-like"/>
    <property type="match status" value="1"/>
</dbReference>
<dbReference type="InterPro" id="IPR008906">
    <property type="entry name" value="HATC_C_dom"/>
</dbReference>
<evidence type="ECO:0000259" key="1">
    <source>
        <dbReference type="Pfam" id="PF05699"/>
    </source>
</evidence>
<dbReference type="PANTHER" id="PTHR46289:SF14">
    <property type="entry name" value="DUF4371 DOMAIN-CONTAINING PROTEIN"/>
    <property type="match status" value="1"/>
</dbReference>
<reference evidence="2 3" key="1">
    <citation type="submission" date="2019-08" db="EMBL/GenBank/DDBJ databases">
        <title>Whole genome of Aphis craccivora.</title>
        <authorList>
            <person name="Voronova N.V."/>
            <person name="Shulinski R.S."/>
            <person name="Bandarenka Y.V."/>
            <person name="Zhorov D.G."/>
            <person name="Warner D."/>
        </authorList>
    </citation>
    <scope>NUCLEOTIDE SEQUENCE [LARGE SCALE GENOMIC DNA]</scope>
    <source>
        <strain evidence="2">180601</strain>
        <tissue evidence="2">Whole Body</tissue>
    </source>
</reference>
<name>A0A6G0Y283_APHCR</name>
<protein>
    <submittedName>
        <fullName evidence="2">Zinc finger MYM-type protein 1-like</fullName>
    </submittedName>
</protein>
<dbReference type="AlphaFoldDB" id="A0A6G0Y283"/>